<comment type="caution">
    <text evidence="2">The sequence shown here is derived from an EMBL/GenBank/DDBJ whole genome shotgun (WGS) entry which is preliminary data.</text>
</comment>
<feature type="region of interest" description="Disordered" evidence="1">
    <location>
        <begin position="325"/>
        <end position="348"/>
    </location>
</feature>
<dbReference type="AlphaFoldDB" id="A0ABD3PUP9"/>
<feature type="region of interest" description="Disordered" evidence="1">
    <location>
        <begin position="284"/>
        <end position="310"/>
    </location>
</feature>
<feature type="region of interest" description="Disordered" evidence="1">
    <location>
        <begin position="1"/>
        <end position="74"/>
    </location>
</feature>
<feature type="compositionally biased region" description="Polar residues" evidence="1">
    <location>
        <begin position="872"/>
        <end position="889"/>
    </location>
</feature>
<feature type="compositionally biased region" description="Basic and acidic residues" evidence="1">
    <location>
        <begin position="943"/>
        <end position="960"/>
    </location>
</feature>
<feature type="compositionally biased region" description="Polar residues" evidence="1">
    <location>
        <begin position="961"/>
        <end position="971"/>
    </location>
</feature>
<protein>
    <submittedName>
        <fullName evidence="2">Uncharacterized protein</fullName>
    </submittedName>
</protein>
<feature type="compositionally biased region" description="Pro residues" evidence="1">
    <location>
        <begin position="761"/>
        <end position="772"/>
    </location>
</feature>
<reference evidence="2 3" key="1">
    <citation type="journal article" date="2020" name="G3 (Bethesda)">
        <title>Improved Reference Genome for Cyclotella cryptica CCMP332, a Model for Cell Wall Morphogenesis, Salinity Adaptation, and Lipid Production in Diatoms (Bacillariophyta).</title>
        <authorList>
            <person name="Roberts W.R."/>
            <person name="Downey K.M."/>
            <person name="Ruck E.C."/>
            <person name="Traller J.C."/>
            <person name="Alverson A.J."/>
        </authorList>
    </citation>
    <scope>NUCLEOTIDE SEQUENCE [LARGE SCALE GENOMIC DNA]</scope>
    <source>
        <strain evidence="2 3">CCMP332</strain>
    </source>
</reference>
<feature type="compositionally biased region" description="Pro residues" evidence="1">
    <location>
        <begin position="249"/>
        <end position="258"/>
    </location>
</feature>
<proteinExistence type="predicted"/>
<keyword evidence="3" id="KW-1185">Reference proteome</keyword>
<evidence type="ECO:0000256" key="1">
    <source>
        <dbReference type="SAM" id="MobiDB-lite"/>
    </source>
</evidence>
<dbReference type="Proteomes" id="UP001516023">
    <property type="component" value="Unassembled WGS sequence"/>
</dbReference>
<feature type="compositionally biased region" description="Acidic residues" evidence="1">
    <location>
        <begin position="196"/>
        <end position="207"/>
    </location>
</feature>
<name>A0ABD3PUP9_9STRA</name>
<feature type="compositionally biased region" description="Polar residues" evidence="1">
    <location>
        <begin position="339"/>
        <end position="348"/>
    </location>
</feature>
<feature type="compositionally biased region" description="Basic and acidic residues" evidence="1">
    <location>
        <begin position="177"/>
        <end position="195"/>
    </location>
</feature>
<feature type="compositionally biased region" description="Acidic residues" evidence="1">
    <location>
        <begin position="1"/>
        <end position="24"/>
    </location>
</feature>
<feature type="region of interest" description="Disordered" evidence="1">
    <location>
        <begin position="1015"/>
        <end position="1036"/>
    </location>
</feature>
<feature type="region of interest" description="Disordered" evidence="1">
    <location>
        <begin position="803"/>
        <end position="971"/>
    </location>
</feature>
<sequence>MATQWDEDDHLLDEMLDDDVDGWGEELTGLSSEDDSTPAAAEETSNNPAATAVHPCVTTTVGDSTNDKEEEENAWDFESDLAVDDDNESSAGTPTATALAADQHCTLAAVMAGNKDHVDSNQSFQQSEENQERVHGSAQQARAEDAFMVATRKEEAQRVAAGHRGINNANIGSVGDQNEHKIDERRGNNYENKWDFEDDAFNDENDEFSDRVNSEVVSTGDNRGQENPADKPPPPPSPLLKNSNTAADKPPPPRPPVPDSSHGEPTRQTIPPQQVITNPFLSHDKMAASDGNNGKHLQDDDGDGWSDDEAFFNDDVVENLPVMPSKALSRSPPLPPPSTHHNQQQQNEAELPFTDATQLKIHQMLLTYLSNITKSQFLLRLHSKLHSPNNTAASNLREYYATRPGLKKYTLGVELDRMDYSLLLPGGKCLEEKDVIRSYFGVGPDGGSSGHEQDSTTPSVEEVLIRSANQSLLADALVALTGSEEVLLDSSDEFHNHGDAGMSLILSGPMLSMTSVAETCNFVVDLERGVVEATCVLAIGVPFHNGDLNGVDERIVDKGRLVLARTRVSVRFRPGNGDVNGNDESTVQYVVQSIEPSFFCPEESTLLRRAAISLALDQNDPFFQGEEEMLHLDKDEGTTDVRDLFLLNHHLLSDSHLLAVSDHLVRLRGAAEASSTGFRSALRQLDGVTNVSGKLSLIKNATGGRGGGVGGFLALPSAQEIEAAEREAADSIGFAHAGPSGSFPRPPNHHNHKEVPSYGQRPPPPPPPPMPPKIASANQDGARPRPLIGGMFLSGLSRLAAAATQPDNEHRNLQWADGGGTGLTPPSSPRRDTHSSHASNQPHVLHRREEHPNSLYNIPQWDGTTGGTGLTPSTVYPSRTDSTLVSSHTHSNDPAFFSNEANLKDETKVGGSGDEGETMEDADEKDGGWSDDGLDFEDEDQDNDKLDHNDPWEDSLEIHEASNSFPANTSENIQEAAKIQSSPFVAPTVNNDHMLPSQPCAARQHVTEASLKYPKASLKPPHQPGTLAQHRPESTPSFEEEFVIVLKEKIEEDEREMRESGRMKRWRPISEDPIRRQRLIEVMVNQLDGHY</sequence>
<evidence type="ECO:0000313" key="3">
    <source>
        <dbReference type="Proteomes" id="UP001516023"/>
    </source>
</evidence>
<accession>A0ABD3PUP9</accession>
<feature type="region of interest" description="Disordered" evidence="1">
    <location>
        <begin position="114"/>
        <end position="271"/>
    </location>
</feature>
<evidence type="ECO:0000313" key="2">
    <source>
        <dbReference type="EMBL" id="KAL3791309.1"/>
    </source>
</evidence>
<organism evidence="2 3">
    <name type="scientific">Cyclotella cryptica</name>
    <dbReference type="NCBI Taxonomy" id="29204"/>
    <lineage>
        <taxon>Eukaryota</taxon>
        <taxon>Sar</taxon>
        <taxon>Stramenopiles</taxon>
        <taxon>Ochrophyta</taxon>
        <taxon>Bacillariophyta</taxon>
        <taxon>Coscinodiscophyceae</taxon>
        <taxon>Thalassiosirophycidae</taxon>
        <taxon>Stephanodiscales</taxon>
        <taxon>Stephanodiscaceae</taxon>
        <taxon>Cyclotella</taxon>
    </lineage>
</organism>
<gene>
    <name evidence="2" type="ORF">HJC23_006038</name>
</gene>
<feature type="compositionally biased region" description="Acidic residues" evidence="1">
    <location>
        <begin position="300"/>
        <end position="310"/>
    </location>
</feature>
<dbReference type="EMBL" id="JABMIG020000115">
    <property type="protein sequence ID" value="KAL3791309.1"/>
    <property type="molecule type" value="Genomic_DNA"/>
</dbReference>
<feature type="compositionally biased region" description="Acidic residues" evidence="1">
    <location>
        <begin position="932"/>
        <end position="942"/>
    </location>
</feature>
<feature type="region of interest" description="Disordered" evidence="1">
    <location>
        <begin position="734"/>
        <end position="789"/>
    </location>
</feature>
<feature type="compositionally biased region" description="Acidic residues" evidence="1">
    <location>
        <begin position="914"/>
        <end position="924"/>
    </location>
</feature>